<accession>A0A345MKC0</accession>
<proteinExistence type="predicted"/>
<evidence type="ECO:0000313" key="2">
    <source>
        <dbReference type="Proteomes" id="UP000258104"/>
    </source>
</evidence>
<name>A0A345MKC0_9CAUD</name>
<keyword evidence="2" id="KW-1185">Reference proteome</keyword>
<organism evidence="1 2">
    <name type="scientific">Eggerthella phage PMBT5</name>
    <dbReference type="NCBI Taxonomy" id="2283015"/>
    <lineage>
        <taxon>Viruses</taxon>
        <taxon>Duplodnaviria</taxon>
        <taxon>Heunggongvirae</taxon>
        <taxon>Uroviricota</taxon>
        <taxon>Caudoviricetes</taxon>
        <taxon>Lentavirus</taxon>
        <taxon>Lentavirus PMBT5</taxon>
    </lineage>
</organism>
<protein>
    <submittedName>
        <fullName evidence="1">Uncharacterized protein</fullName>
    </submittedName>
</protein>
<sequence length="44" mass="4909">MHDEKAAELKAAKLKAAELKAAEVEKIEWLFSDRELAIIEKLGA</sequence>
<reference evidence="1 2" key="1">
    <citation type="submission" date="2018-07" db="EMBL/GenBank/DDBJ databases">
        <title>Complete genome of the first Eggerthella lenta phage.</title>
        <authorList>
            <person name="Koberg S."/>
            <person name="Brinks E."/>
        </authorList>
    </citation>
    <scope>NUCLEOTIDE SEQUENCE [LARGE SCALE GENOMIC DNA]</scope>
</reference>
<dbReference type="EMBL" id="MH626557">
    <property type="protein sequence ID" value="AXH71783.1"/>
    <property type="molecule type" value="Genomic_DNA"/>
</dbReference>
<dbReference type="RefSeq" id="YP_009807285.1">
    <property type="nucleotide sequence ID" value="NC_048022.1"/>
</dbReference>
<dbReference type="KEGG" id="vg:54998163"/>
<dbReference type="GeneID" id="54998163"/>
<dbReference type="Proteomes" id="UP000258104">
    <property type="component" value="Segment"/>
</dbReference>
<evidence type="ECO:0000313" key="1">
    <source>
        <dbReference type="EMBL" id="AXH71783.1"/>
    </source>
</evidence>